<dbReference type="PRINTS" id="PR00502">
    <property type="entry name" value="NUDIXFAMILY"/>
</dbReference>
<dbReference type="Gene3D" id="3.90.79.10">
    <property type="entry name" value="Nucleoside Triphosphate Pyrophosphohydrolase"/>
    <property type="match status" value="1"/>
</dbReference>
<evidence type="ECO:0000313" key="6">
    <source>
        <dbReference type="Proteomes" id="UP000228758"/>
    </source>
</evidence>
<dbReference type="InterPro" id="IPR020476">
    <property type="entry name" value="Nudix_hydrolase"/>
</dbReference>
<evidence type="ECO:0000256" key="2">
    <source>
        <dbReference type="ARBA" id="ARBA00022801"/>
    </source>
</evidence>
<gene>
    <name evidence="5" type="ORF">CLV46_1452</name>
</gene>
<feature type="domain" description="Nudix hydrolase" evidence="4">
    <location>
        <begin position="1"/>
        <end position="149"/>
    </location>
</feature>
<sequence>MVLSAGLLLYRGDPPHLEVLIAHMGGPFWRHKDAGAWSIPKGEVEPGEDPLDAARREFTEELGVPAPDGDPVPLGEVRQSNGKTVIAWAVRADLDPASIRPGTFELELPRGSGRTITVPEIDRVGWFEPAVAVTRLVRAQGAFVERLVERLSD</sequence>
<organism evidence="5 6">
    <name type="scientific">Diaminobutyricimonas aerilata</name>
    <dbReference type="NCBI Taxonomy" id="1162967"/>
    <lineage>
        <taxon>Bacteria</taxon>
        <taxon>Bacillati</taxon>
        <taxon>Actinomycetota</taxon>
        <taxon>Actinomycetes</taxon>
        <taxon>Micrococcales</taxon>
        <taxon>Microbacteriaceae</taxon>
        <taxon>Diaminobutyricimonas</taxon>
    </lineage>
</organism>
<keyword evidence="6" id="KW-1185">Reference proteome</keyword>
<dbReference type="PROSITE" id="PS00893">
    <property type="entry name" value="NUDIX_BOX"/>
    <property type="match status" value="1"/>
</dbReference>
<evidence type="ECO:0000256" key="1">
    <source>
        <dbReference type="ARBA" id="ARBA00005582"/>
    </source>
</evidence>
<keyword evidence="2 3" id="KW-0378">Hydrolase</keyword>
<dbReference type="AlphaFoldDB" id="A0A2M9CJ08"/>
<dbReference type="GO" id="GO:0006754">
    <property type="term" value="P:ATP biosynthetic process"/>
    <property type="evidence" value="ECO:0007669"/>
    <property type="project" value="TreeGrafter"/>
</dbReference>
<dbReference type="PANTHER" id="PTHR21340">
    <property type="entry name" value="DIADENOSINE 5,5-P1,P4-TETRAPHOSPHATE PYROPHOSPHOHYDROLASE MUTT"/>
    <property type="match status" value="1"/>
</dbReference>
<comment type="similarity">
    <text evidence="1 3">Belongs to the Nudix hydrolase family.</text>
</comment>
<dbReference type="Proteomes" id="UP000228758">
    <property type="component" value="Unassembled WGS sequence"/>
</dbReference>
<comment type="caution">
    <text evidence="5">The sequence shown here is derived from an EMBL/GenBank/DDBJ whole genome shotgun (WGS) entry which is preliminary data.</text>
</comment>
<dbReference type="OrthoDB" id="954553at2"/>
<dbReference type="InterPro" id="IPR051325">
    <property type="entry name" value="Nudix_hydrolase_domain"/>
</dbReference>
<dbReference type="SUPFAM" id="SSF55811">
    <property type="entry name" value="Nudix"/>
    <property type="match status" value="1"/>
</dbReference>
<evidence type="ECO:0000259" key="4">
    <source>
        <dbReference type="PROSITE" id="PS51462"/>
    </source>
</evidence>
<dbReference type="GO" id="GO:0004081">
    <property type="term" value="F:bis(5'-nucleosyl)-tetraphosphatase (asymmetrical) activity"/>
    <property type="evidence" value="ECO:0007669"/>
    <property type="project" value="TreeGrafter"/>
</dbReference>
<dbReference type="InterPro" id="IPR015797">
    <property type="entry name" value="NUDIX_hydrolase-like_dom_sf"/>
</dbReference>
<dbReference type="InterPro" id="IPR000086">
    <property type="entry name" value="NUDIX_hydrolase_dom"/>
</dbReference>
<dbReference type="Pfam" id="PF00293">
    <property type="entry name" value="NUDIX"/>
    <property type="match status" value="1"/>
</dbReference>
<dbReference type="RefSeq" id="WP_100364150.1">
    <property type="nucleotide sequence ID" value="NZ_PGFF01000001.1"/>
</dbReference>
<dbReference type="EMBL" id="PGFF01000001">
    <property type="protein sequence ID" value="PJJ71896.1"/>
    <property type="molecule type" value="Genomic_DNA"/>
</dbReference>
<evidence type="ECO:0000313" key="5">
    <source>
        <dbReference type="EMBL" id="PJJ71896.1"/>
    </source>
</evidence>
<proteinExistence type="inferred from homology"/>
<protein>
    <submittedName>
        <fullName evidence="5">Putative NUDIX family NTP pyrophosphohydrolase</fullName>
    </submittedName>
</protein>
<dbReference type="PROSITE" id="PS51462">
    <property type="entry name" value="NUDIX"/>
    <property type="match status" value="1"/>
</dbReference>
<reference evidence="5 6" key="1">
    <citation type="submission" date="2017-11" db="EMBL/GenBank/DDBJ databases">
        <title>Genomic Encyclopedia of Archaeal and Bacterial Type Strains, Phase II (KMG-II): From Individual Species to Whole Genera.</title>
        <authorList>
            <person name="Goeker M."/>
        </authorList>
    </citation>
    <scope>NUCLEOTIDE SEQUENCE [LARGE SCALE GENOMIC DNA]</scope>
    <source>
        <strain evidence="5 6">DSM 27393</strain>
    </source>
</reference>
<dbReference type="InterPro" id="IPR020084">
    <property type="entry name" value="NUDIX_hydrolase_CS"/>
</dbReference>
<dbReference type="PANTHER" id="PTHR21340:SF7">
    <property type="entry name" value="NUDIX HYDROLASE DOMAIN-CONTAINING PROTEIN"/>
    <property type="match status" value="1"/>
</dbReference>
<accession>A0A2M9CJ08</accession>
<dbReference type="GO" id="GO:0006167">
    <property type="term" value="P:AMP biosynthetic process"/>
    <property type="evidence" value="ECO:0007669"/>
    <property type="project" value="TreeGrafter"/>
</dbReference>
<evidence type="ECO:0000256" key="3">
    <source>
        <dbReference type="RuleBase" id="RU003476"/>
    </source>
</evidence>
<dbReference type="CDD" id="cd04662">
    <property type="entry name" value="NUDIX_Hydrolase"/>
    <property type="match status" value="1"/>
</dbReference>
<name>A0A2M9CJ08_9MICO</name>